<accession>A0A4Z2H1L1</accession>
<reference evidence="1 2" key="1">
    <citation type="submission" date="2019-03" db="EMBL/GenBank/DDBJ databases">
        <title>First draft genome of Liparis tanakae, snailfish: a comprehensive survey of snailfish specific genes.</title>
        <authorList>
            <person name="Kim W."/>
            <person name="Song I."/>
            <person name="Jeong J.-H."/>
            <person name="Kim D."/>
            <person name="Kim S."/>
            <person name="Ryu S."/>
            <person name="Song J.Y."/>
            <person name="Lee S.K."/>
        </authorList>
    </citation>
    <scope>NUCLEOTIDE SEQUENCE [LARGE SCALE GENOMIC DNA]</scope>
    <source>
        <tissue evidence="1">Muscle</tissue>
    </source>
</reference>
<protein>
    <submittedName>
        <fullName evidence="1">Uncharacterized protein</fullName>
    </submittedName>
</protein>
<sequence length="130" mass="13986">MTSSRKLEIHTSRSVTADCLDRFVTSTVPPSDPRHTGRDGQSNDIGGLWILKVGLTTHRLDFELINSLIKGQDHAGPSGSFPASLIKILVLQHDVNSQVSAACQSPWQPQDESVPCALVDEDIVSLGPGD</sequence>
<evidence type="ECO:0000313" key="2">
    <source>
        <dbReference type="Proteomes" id="UP000314294"/>
    </source>
</evidence>
<dbReference type="AlphaFoldDB" id="A0A4Z2H1L1"/>
<comment type="caution">
    <text evidence="1">The sequence shown here is derived from an EMBL/GenBank/DDBJ whole genome shotgun (WGS) entry which is preliminary data.</text>
</comment>
<name>A0A4Z2H1L1_9TELE</name>
<evidence type="ECO:0000313" key="1">
    <source>
        <dbReference type="EMBL" id="TNN59659.1"/>
    </source>
</evidence>
<dbReference type="Proteomes" id="UP000314294">
    <property type="component" value="Unassembled WGS sequence"/>
</dbReference>
<gene>
    <name evidence="1" type="ORF">EYF80_030145</name>
</gene>
<dbReference type="EMBL" id="SRLO01000351">
    <property type="protein sequence ID" value="TNN59659.1"/>
    <property type="molecule type" value="Genomic_DNA"/>
</dbReference>
<keyword evidence="2" id="KW-1185">Reference proteome</keyword>
<proteinExistence type="predicted"/>
<organism evidence="1 2">
    <name type="scientific">Liparis tanakae</name>
    <name type="common">Tanaka's snailfish</name>
    <dbReference type="NCBI Taxonomy" id="230148"/>
    <lineage>
        <taxon>Eukaryota</taxon>
        <taxon>Metazoa</taxon>
        <taxon>Chordata</taxon>
        <taxon>Craniata</taxon>
        <taxon>Vertebrata</taxon>
        <taxon>Euteleostomi</taxon>
        <taxon>Actinopterygii</taxon>
        <taxon>Neopterygii</taxon>
        <taxon>Teleostei</taxon>
        <taxon>Neoteleostei</taxon>
        <taxon>Acanthomorphata</taxon>
        <taxon>Eupercaria</taxon>
        <taxon>Perciformes</taxon>
        <taxon>Cottioidei</taxon>
        <taxon>Cottales</taxon>
        <taxon>Liparidae</taxon>
        <taxon>Liparis</taxon>
    </lineage>
</organism>